<name>N6TVZ4_DENPD</name>
<sequence>MDHLQYYPYQLPPTLGRSPTARNICRRSRLFRTVRLHQATHLRGIMVILLLRPMKTPCNRLRVEDCRQKQVLHIRSRMEVKEPRMRRPALQKRSKKSPKASLLAWHRIFLAKDRTTWTHSG</sequence>
<dbReference type="AlphaFoldDB" id="N6TVZ4"/>
<gene>
    <name evidence="1" type="ORF">YQE_01376</name>
</gene>
<protein>
    <submittedName>
        <fullName evidence="1">Uncharacterized protein</fullName>
    </submittedName>
</protein>
<dbReference type="HOGENOM" id="CLU_2040452_0_0_1"/>
<feature type="non-terminal residue" evidence="1">
    <location>
        <position position="1"/>
    </location>
</feature>
<evidence type="ECO:0000313" key="1">
    <source>
        <dbReference type="EMBL" id="ENN82248.1"/>
    </source>
</evidence>
<proteinExistence type="predicted"/>
<organism evidence="1">
    <name type="scientific">Dendroctonus ponderosae</name>
    <name type="common">Mountain pine beetle</name>
    <dbReference type="NCBI Taxonomy" id="77166"/>
    <lineage>
        <taxon>Eukaryota</taxon>
        <taxon>Metazoa</taxon>
        <taxon>Ecdysozoa</taxon>
        <taxon>Arthropoda</taxon>
        <taxon>Hexapoda</taxon>
        <taxon>Insecta</taxon>
        <taxon>Pterygota</taxon>
        <taxon>Neoptera</taxon>
        <taxon>Endopterygota</taxon>
        <taxon>Coleoptera</taxon>
        <taxon>Polyphaga</taxon>
        <taxon>Cucujiformia</taxon>
        <taxon>Curculionidae</taxon>
        <taxon>Scolytinae</taxon>
        <taxon>Dendroctonus</taxon>
    </lineage>
</organism>
<reference evidence="1" key="1">
    <citation type="journal article" date="2013" name="Genome Biol.">
        <title>Draft genome of the mountain pine beetle, Dendroctonus ponderosae Hopkins, a major forest pest.</title>
        <authorList>
            <person name="Keeling C.I."/>
            <person name="Yuen M.M."/>
            <person name="Liao N.Y."/>
            <person name="Docking T.R."/>
            <person name="Chan S.K."/>
            <person name="Taylor G.A."/>
            <person name="Palmquist D.L."/>
            <person name="Jackman S.D."/>
            <person name="Nguyen A."/>
            <person name="Li M."/>
            <person name="Henderson H."/>
            <person name="Janes J.K."/>
            <person name="Zhao Y."/>
            <person name="Pandoh P."/>
            <person name="Moore R."/>
            <person name="Sperling F.A."/>
            <person name="Huber D.P."/>
            <person name="Birol I."/>
            <person name="Jones S.J."/>
            <person name="Bohlmann J."/>
        </authorList>
    </citation>
    <scope>NUCLEOTIDE SEQUENCE</scope>
</reference>
<accession>N6TVZ4</accession>
<dbReference type="EMBL" id="KB739479">
    <property type="protein sequence ID" value="ENN82248.1"/>
    <property type="molecule type" value="Genomic_DNA"/>
</dbReference>